<dbReference type="PIRSF" id="PIRSF000102">
    <property type="entry name" value="Lac_mal_DH"/>
    <property type="match status" value="1"/>
</dbReference>
<feature type="binding site" evidence="9">
    <location>
        <begin position="11"/>
        <end position="16"/>
    </location>
    <ligand>
        <name>NAD(+)</name>
        <dbReference type="ChEBI" id="CHEBI:57540"/>
    </ligand>
</feature>
<feature type="binding site" evidence="7">
    <location>
        <begin position="80"/>
        <end position="81"/>
    </location>
    <ligand>
        <name>NAD(+)</name>
        <dbReference type="ChEBI" id="CHEBI:57540"/>
    </ligand>
</feature>
<evidence type="ECO:0000256" key="6">
    <source>
        <dbReference type="ARBA" id="ARBA00049258"/>
    </source>
</evidence>
<dbReference type="EMBL" id="QLYR01000003">
    <property type="protein sequence ID" value="RAQ29164.1"/>
    <property type="molecule type" value="Genomic_DNA"/>
</dbReference>
<organism evidence="12 13">
    <name type="scientific">Hydrogeniiclostridium mannosilyticum</name>
    <dbReference type="NCBI Taxonomy" id="2764322"/>
    <lineage>
        <taxon>Bacteria</taxon>
        <taxon>Bacillati</taxon>
        <taxon>Bacillota</taxon>
        <taxon>Clostridia</taxon>
        <taxon>Eubacteriales</taxon>
        <taxon>Acutalibacteraceae</taxon>
        <taxon>Hydrogeniiclostridium</taxon>
    </lineage>
</organism>
<proteinExistence type="inferred from homology"/>
<dbReference type="CDD" id="cd05292">
    <property type="entry name" value="LDH_2"/>
    <property type="match status" value="1"/>
</dbReference>
<feature type="binding site" evidence="7">
    <location>
        <position position="144"/>
    </location>
    <ligand>
        <name>NAD(+)</name>
        <dbReference type="ChEBI" id="CHEBI:57540"/>
    </ligand>
</feature>
<evidence type="ECO:0000256" key="2">
    <source>
        <dbReference type="ARBA" id="ARBA00006054"/>
    </source>
</evidence>
<feature type="binding site" evidence="7">
    <location>
        <begin position="149"/>
        <end position="152"/>
    </location>
    <ligand>
        <name>substrate</name>
    </ligand>
</feature>
<keyword evidence="5 7" id="KW-0520">NAD</keyword>
<dbReference type="Pfam" id="PF00056">
    <property type="entry name" value="Ldh_1_N"/>
    <property type="match status" value="1"/>
</dbReference>
<dbReference type="Proteomes" id="UP000249377">
    <property type="component" value="Unassembled WGS sequence"/>
</dbReference>
<evidence type="ECO:0000256" key="9">
    <source>
        <dbReference type="PIRSR" id="PIRSR000102-3"/>
    </source>
</evidence>
<accession>A0A328UGR2</accession>
<dbReference type="PANTHER" id="PTHR43128">
    <property type="entry name" value="L-2-HYDROXYCARBOXYLATE DEHYDROGENASE (NAD(P)(+))"/>
    <property type="match status" value="1"/>
</dbReference>
<keyword evidence="4 7" id="KW-0560">Oxidoreductase</keyword>
<comment type="catalytic activity">
    <reaction evidence="6 7">
        <text>(S)-lactate + NAD(+) = pyruvate + NADH + H(+)</text>
        <dbReference type="Rhea" id="RHEA:23444"/>
        <dbReference type="ChEBI" id="CHEBI:15361"/>
        <dbReference type="ChEBI" id="CHEBI:15378"/>
        <dbReference type="ChEBI" id="CHEBI:16651"/>
        <dbReference type="ChEBI" id="CHEBI:57540"/>
        <dbReference type="ChEBI" id="CHEBI:57945"/>
        <dbReference type="EC" id="1.1.1.27"/>
    </reaction>
</comment>
<evidence type="ECO:0000259" key="11">
    <source>
        <dbReference type="Pfam" id="PF02866"/>
    </source>
</evidence>
<dbReference type="InterPro" id="IPR036291">
    <property type="entry name" value="NAD(P)-bd_dom_sf"/>
</dbReference>
<feature type="binding site" evidence="7 9">
    <location>
        <position position="36"/>
    </location>
    <ligand>
        <name>NAD(+)</name>
        <dbReference type="ChEBI" id="CHEBI:57540"/>
    </ligand>
</feature>
<comment type="function">
    <text evidence="7">Catalyzes the conversion of lactate to pyruvate.</text>
</comment>
<dbReference type="InterPro" id="IPR018177">
    <property type="entry name" value="L-lactate_DH_AS"/>
</dbReference>
<evidence type="ECO:0000313" key="12">
    <source>
        <dbReference type="EMBL" id="RAQ29164.1"/>
    </source>
</evidence>
<feature type="binding site" evidence="7 9">
    <location>
        <begin position="119"/>
        <end position="121"/>
    </location>
    <ligand>
        <name>NAD(+)</name>
        <dbReference type="ChEBI" id="CHEBI:57540"/>
    </ligand>
</feature>
<comment type="subcellular location">
    <subcellularLocation>
        <location evidence="7">Cytoplasm</location>
    </subcellularLocation>
</comment>
<feature type="binding site" evidence="7">
    <location>
        <position position="231"/>
    </location>
    <ligand>
        <name>substrate</name>
    </ligand>
</feature>
<dbReference type="GO" id="GO:0004459">
    <property type="term" value="F:L-lactate dehydrogenase (NAD+) activity"/>
    <property type="evidence" value="ECO:0007669"/>
    <property type="project" value="UniProtKB-UniRule"/>
</dbReference>
<dbReference type="NCBIfam" id="TIGR01771">
    <property type="entry name" value="L-LDH-NAD"/>
    <property type="match status" value="1"/>
</dbReference>
<dbReference type="SUPFAM" id="SSF56327">
    <property type="entry name" value="LDH C-terminal domain-like"/>
    <property type="match status" value="1"/>
</dbReference>
<evidence type="ECO:0000256" key="8">
    <source>
        <dbReference type="PIRSR" id="PIRSR000102-1"/>
    </source>
</evidence>
<dbReference type="PANTHER" id="PTHR43128:SF16">
    <property type="entry name" value="L-LACTATE DEHYDROGENASE"/>
    <property type="match status" value="1"/>
</dbReference>
<dbReference type="AlphaFoldDB" id="A0A328UGR2"/>
<feature type="binding site" evidence="7">
    <location>
        <position position="66"/>
    </location>
    <ligand>
        <name>NAD(+)</name>
        <dbReference type="ChEBI" id="CHEBI:57540"/>
    </ligand>
</feature>
<protein>
    <recommendedName>
        <fullName evidence="3 7">L-lactate dehydrogenase</fullName>
        <shortName evidence="7">L-LDH</shortName>
        <ecNumber evidence="3 7">1.1.1.27</ecNumber>
    </recommendedName>
</protein>
<dbReference type="GO" id="GO:0006096">
    <property type="term" value="P:glycolytic process"/>
    <property type="evidence" value="ECO:0007669"/>
    <property type="project" value="UniProtKB-UniRule"/>
</dbReference>
<dbReference type="NCBIfam" id="NF000824">
    <property type="entry name" value="PRK00066.1"/>
    <property type="match status" value="1"/>
</dbReference>
<dbReference type="Gene3D" id="3.90.110.10">
    <property type="entry name" value="Lactate dehydrogenase/glycoside hydrolase, family 4, C-terminal"/>
    <property type="match status" value="1"/>
</dbReference>
<feature type="domain" description="Lactate/malate dehydrogenase C-terminal" evidence="11">
    <location>
        <begin position="146"/>
        <end position="312"/>
    </location>
</feature>
<feature type="active site" description="Proton acceptor" evidence="7 8">
    <location>
        <position position="176"/>
    </location>
</feature>
<feature type="binding site" evidence="7">
    <location>
        <position position="102"/>
    </location>
    <ligand>
        <name>NAD(+)</name>
        <dbReference type="ChEBI" id="CHEBI:57540"/>
    </ligand>
</feature>
<dbReference type="Gene3D" id="3.40.50.720">
    <property type="entry name" value="NAD(P)-binding Rossmann-like Domain"/>
    <property type="match status" value="1"/>
</dbReference>
<feature type="binding site" evidence="9">
    <location>
        <position position="96"/>
    </location>
    <ligand>
        <name>NAD(+)</name>
        <dbReference type="ChEBI" id="CHEBI:57540"/>
    </ligand>
</feature>
<dbReference type="Pfam" id="PF02866">
    <property type="entry name" value="Ldh_1_C"/>
    <property type="match status" value="1"/>
</dbReference>
<comment type="subunit">
    <text evidence="7">Homotetramer.</text>
</comment>
<feature type="binding site" evidence="7">
    <location>
        <position position="169"/>
    </location>
    <ligand>
        <name>beta-D-fructose 1,6-bisphosphate</name>
        <dbReference type="ChEBI" id="CHEBI:32966"/>
        <note>allosteric activator</note>
    </ligand>
</feature>
<evidence type="ECO:0000256" key="5">
    <source>
        <dbReference type="ARBA" id="ARBA00023027"/>
    </source>
</evidence>
<comment type="activity regulation">
    <text evidence="7">Allosterically activated by fructose 1,6-bisphosphate (FBP).</text>
</comment>
<reference evidence="12 13" key="1">
    <citation type="submission" date="2018-06" db="EMBL/GenBank/DDBJ databases">
        <title>Noncontiguous genome sequence of Ruminococcaceae bacterium ASD2818.</title>
        <authorList>
            <person name="Chaplin A.V."/>
            <person name="Sokolova S.R."/>
            <person name="Kochetkova T.O."/>
            <person name="Goltsov A.Y."/>
            <person name="Trofimov D.Y."/>
            <person name="Efimov B.A."/>
        </authorList>
    </citation>
    <scope>NUCLEOTIDE SEQUENCE [LARGE SCALE GENOMIC DNA]</scope>
    <source>
        <strain evidence="12 13">ASD2818</strain>
    </source>
</reference>
<dbReference type="UniPathway" id="UPA00554">
    <property type="reaction ID" value="UER00611"/>
</dbReference>
<feature type="modified residue" description="Phosphotyrosine" evidence="7">
    <location>
        <position position="222"/>
    </location>
</feature>
<dbReference type="FunFam" id="3.40.50.720:FF:000018">
    <property type="entry name" value="Malate dehydrogenase"/>
    <property type="match status" value="1"/>
</dbReference>
<evidence type="ECO:0000256" key="4">
    <source>
        <dbReference type="ARBA" id="ARBA00023002"/>
    </source>
</evidence>
<dbReference type="InterPro" id="IPR015955">
    <property type="entry name" value="Lactate_DH/Glyco_Ohase_4_C"/>
</dbReference>
<dbReference type="RefSeq" id="WP_112332395.1">
    <property type="nucleotide sequence ID" value="NZ_JADPHD010000003.1"/>
</dbReference>
<comment type="similarity">
    <text evidence="2 7">Belongs to the LDH/MDH superfamily. LDH family.</text>
</comment>
<comment type="caution">
    <text evidence="12">The sequence shown here is derived from an EMBL/GenBank/DDBJ whole genome shotgun (WGS) entry which is preliminary data.</text>
</comment>
<feature type="binding site" evidence="7">
    <location>
        <position position="15"/>
    </location>
    <ligand>
        <name>NAD(+)</name>
        <dbReference type="ChEBI" id="CHEBI:57540"/>
    </ligand>
</feature>
<keyword evidence="13" id="KW-1185">Reference proteome</keyword>
<feature type="binding site" evidence="7">
    <location>
        <position position="89"/>
    </location>
    <ligand>
        <name>substrate</name>
    </ligand>
</feature>
<feature type="binding site" evidence="7">
    <location>
        <position position="83"/>
    </location>
    <ligand>
        <name>substrate</name>
    </ligand>
</feature>
<dbReference type="GO" id="GO:0005737">
    <property type="term" value="C:cytoplasm"/>
    <property type="evidence" value="ECO:0007669"/>
    <property type="project" value="UniProtKB-SubCell"/>
</dbReference>
<comment type="pathway">
    <text evidence="1 7">Fermentation; pyruvate fermentation to lactate; (S)-lactate from pyruvate: step 1/1.</text>
</comment>
<keyword evidence="7" id="KW-0963">Cytoplasm</keyword>
<dbReference type="InterPro" id="IPR001236">
    <property type="entry name" value="Lactate/malate_DH_N"/>
</dbReference>
<sequence length="319" mass="34507">MIDFQKCAIIGCGFVGSATAFSLVESGLFSEMVLLDANPDKAEGEAMDLSHGLPFAQPMRIYAGTYDDIADCGLVVITAGANQKPGETRLQLVKKNVSILKSIIPQIKQRGYEGILLVVSNPVDILTYAAWKLSGFPAKRVIGSGTVLDTARLKYLLGEHLGVDSRSVHAFIIGEHGDSELAVWSSANISGVDLADFCELKGESSYREDLHSLYENVRDSAYQIIEKKGATYYGIAMAVRRIAECIVRDEHGVLPISSFINGHYGLNDICMSIPAILDRDGVEQVLDIPLNAEELKNLTASAAALQKVLDDIAPDLEVC</sequence>
<feature type="domain" description="Lactate/malate dehydrogenase N-terminal" evidence="10">
    <location>
        <begin position="6"/>
        <end position="143"/>
    </location>
</feature>
<keyword evidence="7" id="KW-0021">Allosteric enzyme</keyword>
<dbReference type="EC" id="1.1.1.27" evidence="3 7"/>
<dbReference type="InterPro" id="IPR011304">
    <property type="entry name" value="L-lactate_DH"/>
</dbReference>
<dbReference type="SUPFAM" id="SSF51735">
    <property type="entry name" value="NAD(P)-binding Rossmann-fold domains"/>
    <property type="match status" value="1"/>
</dbReference>
<dbReference type="HAMAP" id="MF_00488">
    <property type="entry name" value="Lactate_dehydrog"/>
    <property type="match status" value="1"/>
</dbReference>
<dbReference type="GO" id="GO:0006089">
    <property type="term" value="P:lactate metabolic process"/>
    <property type="evidence" value="ECO:0007669"/>
    <property type="project" value="TreeGrafter"/>
</dbReference>
<feature type="binding site" evidence="7">
    <location>
        <position position="41"/>
    </location>
    <ligand>
        <name>NAD(+)</name>
        <dbReference type="ChEBI" id="CHEBI:57540"/>
    </ligand>
</feature>
<evidence type="ECO:0000256" key="3">
    <source>
        <dbReference type="ARBA" id="ARBA00012967"/>
    </source>
</evidence>
<feature type="binding site" evidence="7">
    <location>
        <position position="154"/>
    </location>
    <ligand>
        <name>beta-D-fructose 1,6-bisphosphate</name>
        <dbReference type="ChEBI" id="CHEBI:32966"/>
        <note>allosteric activator</note>
    </ligand>
</feature>
<dbReference type="InterPro" id="IPR001557">
    <property type="entry name" value="L-lactate/malate_DH"/>
</dbReference>
<name>A0A328UGR2_9FIRM</name>
<evidence type="ECO:0000259" key="10">
    <source>
        <dbReference type="Pfam" id="PF00056"/>
    </source>
</evidence>
<dbReference type="InterPro" id="IPR022383">
    <property type="entry name" value="Lactate/malate_DH_C"/>
</dbReference>
<keyword evidence="7" id="KW-0597">Phosphoprotein</keyword>
<evidence type="ECO:0000313" key="13">
    <source>
        <dbReference type="Proteomes" id="UP000249377"/>
    </source>
</evidence>
<dbReference type="PRINTS" id="PR00086">
    <property type="entry name" value="LLDHDRGNASE"/>
</dbReference>
<feature type="binding site" evidence="7">
    <location>
        <begin position="121"/>
        <end position="124"/>
    </location>
    <ligand>
        <name>substrate</name>
    </ligand>
</feature>
<gene>
    <name evidence="7" type="primary">ldh</name>
    <name evidence="12" type="ORF">DPQ25_06650</name>
</gene>
<evidence type="ECO:0000256" key="7">
    <source>
        <dbReference type="HAMAP-Rule" id="MF_00488"/>
    </source>
</evidence>
<evidence type="ECO:0000256" key="1">
    <source>
        <dbReference type="ARBA" id="ARBA00004843"/>
    </source>
</evidence>
<dbReference type="PROSITE" id="PS00064">
    <property type="entry name" value="L_LDH"/>
    <property type="match status" value="1"/>
</dbReference>